<keyword evidence="1" id="KW-0812">Transmembrane</keyword>
<evidence type="ECO:0000256" key="1">
    <source>
        <dbReference type="SAM" id="Phobius"/>
    </source>
</evidence>
<evidence type="ECO:0000313" key="3">
    <source>
        <dbReference type="Proteomes" id="UP001595378"/>
    </source>
</evidence>
<dbReference type="EMBL" id="JBHRSU010000004">
    <property type="protein sequence ID" value="MFC3100138.1"/>
    <property type="molecule type" value="Genomic_DNA"/>
</dbReference>
<feature type="transmembrane region" description="Helical" evidence="1">
    <location>
        <begin position="20"/>
        <end position="41"/>
    </location>
</feature>
<accession>A0ABV7EE59</accession>
<reference evidence="3" key="1">
    <citation type="journal article" date="2019" name="Int. J. Syst. Evol. Microbiol.">
        <title>The Global Catalogue of Microorganisms (GCM) 10K type strain sequencing project: providing services to taxonomists for standard genome sequencing and annotation.</title>
        <authorList>
            <consortium name="The Broad Institute Genomics Platform"/>
            <consortium name="The Broad Institute Genome Sequencing Center for Infectious Disease"/>
            <person name="Wu L."/>
            <person name="Ma J."/>
        </authorList>
    </citation>
    <scope>NUCLEOTIDE SEQUENCE [LARGE SCALE GENOMIC DNA]</scope>
    <source>
        <strain evidence="3">KCTC 52606</strain>
    </source>
</reference>
<dbReference type="RefSeq" id="WP_336917938.1">
    <property type="nucleotide sequence ID" value="NZ_JBANRN010000003.1"/>
</dbReference>
<gene>
    <name evidence="2" type="ORF">ACFODK_04460</name>
</gene>
<protein>
    <submittedName>
        <fullName evidence="2">Uncharacterized protein</fullName>
    </submittedName>
</protein>
<keyword evidence="1" id="KW-1133">Transmembrane helix</keyword>
<name>A0ABV7EE59_9SPHN</name>
<keyword evidence="3" id="KW-1185">Reference proteome</keyword>
<comment type="caution">
    <text evidence="2">The sequence shown here is derived from an EMBL/GenBank/DDBJ whole genome shotgun (WGS) entry which is preliminary data.</text>
</comment>
<keyword evidence="1" id="KW-0472">Membrane</keyword>
<proteinExistence type="predicted"/>
<dbReference type="Proteomes" id="UP001595378">
    <property type="component" value="Unassembled WGS sequence"/>
</dbReference>
<sequence>MGSRIFRRSRTYYGLGDVRVSRYFALYATQIGWLLLGWFLYHHALWPSACTPDNLLEAYKCSLQLPESGNWEEASLFSWLWSTPMLVALEISRRLNKGVR</sequence>
<organism evidence="2 3">
    <name type="scientific">Alteraurantiacibacter lauratis</name>
    <dbReference type="NCBI Taxonomy" id="2054627"/>
    <lineage>
        <taxon>Bacteria</taxon>
        <taxon>Pseudomonadati</taxon>
        <taxon>Pseudomonadota</taxon>
        <taxon>Alphaproteobacteria</taxon>
        <taxon>Sphingomonadales</taxon>
        <taxon>Erythrobacteraceae</taxon>
        <taxon>Alteraurantiacibacter</taxon>
    </lineage>
</organism>
<evidence type="ECO:0000313" key="2">
    <source>
        <dbReference type="EMBL" id="MFC3100138.1"/>
    </source>
</evidence>